<organism evidence="5 6">
    <name type="scientific">Roseibium denhamense</name>
    <dbReference type="NCBI Taxonomy" id="76305"/>
    <lineage>
        <taxon>Bacteria</taxon>
        <taxon>Pseudomonadati</taxon>
        <taxon>Pseudomonadota</taxon>
        <taxon>Alphaproteobacteria</taxon>
        <taxon>Hyphomicrobiales</taxon>
        <taxon>Stappiaceae</taxon>
        <taxon>Roseibium</taxon>
    </lineage>
</organism>
<feature type="region of interest" description="Disordered" evidence="2">
    <location>
        <begin position="132"/>
        <end position="204"/>
    </location>
</feature>
<evidence type="ECO:0000256" key="2">
    <source>
        <dbReference type="SAM" id="MobiDB-lite"/>
    </source>
</evidence>
<accession>A0ABY1PD04</accession>
<feature type="compositionally biased region" description="Low complexity" evidence="2">
    <location>
        <begin position="140"/>
        <end position="157"/>
    </location>
</feature>
<evidence type="ECO:0000256" key="3">
    <source>
        <dbReference type="SAM" id="SignalP"/>
    </source>
</evidence>
<dbReference type="EMBL" id="FXTT01000004">
    <property type="protein sequence ID" value="SMP30751.1"/>
    <property type="molecule type" value="Genomic_DNA"/>
</dbReference>
<dbReference type="InterPro" id="IPR024053">
    <property type="entry name" value="VHL_beta_dom"/>
</dbReference>
<dbReference type="SUPFAM" id="SSF49468">
    <property type="entry name" value="VHL"/>
    <property type="match status" value="1"/>
</dbReference>
<keyword evidence="6" id="KW-1185">Reference proteome</keyword>
<gene>
    <name evidence="5" type="ORF">SAMN06265374_3334</name>
</gene>
<feature type="domain" description="von Hippel-Lindau disease tumour suppressor beta" evidence="4">
    <location>
        <begin position="402"/>
        <end position="462"/>
    </location>
</feature>
<dbReference type="InterPro" id="IPR036208">
    <property type="entry name" value="VHL_sf"/>
</dbReference>
<sequence>MKRAHPFASSSRPMRPYLTAVSSAVALFAASSAFAQSAPETLRINVDPPEPGIRAITVNKKFRAIISRDDKGVVIDTFGSDNSAPPCDVKLEVTLENSRILHRDANICSGSTLVVDVSNDGKPGAAARVVGTTSGVQAGPVTSSPAETPSASTNTPAQQPQSESPSIVAVDPPEGTGGLKPLDQVDTPISTPGANGTETASLPPSDFESMVQERLNQQDGGALTPNSQPALVVQSDAREWLAEPGSQPGSLSVLQHTVPQTDDRDFLAQCGTQSGFALITFQQAPAGLAEGMPQTVQITASDFSTTYTAFGSSPNNEAGISLPQVNVEMTDPIWDALIRQSELSIAVEGMPAYQVSLSGSANPVRLFSATCALPQQIVSDDAFGAPALEASSDMACSELGRVRSVEAVRPGQIVFRNASQQTVEVNWVDYRGGERAYARLEPGQILEQQTYVSHAWTIRDGNGQCRGIYVTRTPYREVVINGPAGSSPSNGVIGDPWGTPQNAPFGQQNQGFPAGPVPPGTVGGANPSFGAPQQTALSNVADYLCTAGIDLNVVFAPDGNSATVAEMGYGAVTLQRQGGANTFYFEGQGHVLKGQVQNATWSRPGLRDVFCARR</sequence>
<comment type="caution">
    <text evidence="5">The sequence shown here is derived from an EMBL/GenBank/DDBJ whole genome shotgun (WGS) entry which is preliminary data.</text>
</comment>
<dbReference type="RefSeq" id="WP_208996978.1">
    <property type="nucleotide sequence ID" value="NZ_BAAAEA010000004.1"/>
</dbReference>
<keyword evidence="3" id="KW-0732">Signal</keyword>
<dbReference type="Pfam" id="PF01847">
    <property type="entry name" value="VHL"/>
    <property type="match status" value="1"/>
</dbReference>
<name>A0ABY1PD04_9HYPH</name>
<feature type="signal peptide" evidence="3">
    <location>
        <begin position="1"/>
        <end position="35"/>
    </location>
</feature>
<feature type="compositionally biased region" description="Polar residues" evidence="2">
    <location>
        <begin position="187"/>
        <end position="202"/>
    </location>
</feature>
<protein>
    <submittedName>
        <fullName evidence="5">von Hippel-Lindau disease tumour suppressor protein</fullName>
    </submittedName>
</protein>
<feature type="region of interest" description="Disordered" evidence="2">
    <location>
        <begin position="508"/>
        <end position="530"/>
    </location>
</feature>
<reference evidence="5 6" key="1">
    <citation type="submission" date="2017-05" db="EMBL/GenBank/DDBJ databases">
        <authorList>
            <person name="Varghese N."/>
            <person name="Submissions S."/>
        </authorList>
    </citation>
    <scope>NUCLEOTIDE SEQUENCE [LARGE SCALE GENOMIC DNA]</scope>
    <source>
        <strain evidence="5 6">DSM 15949</strain>
    </source>
</reference>
<evidence type="ECO:0000259" key="4">
    <source>
        <dbReference type="Pfam" id="PF01847"/>
    </source>
</evidence>
<dbReference type="CDD" id="cd05468">
    <property type="entry name" value="pVHL"/>
    <property type="match status" value="1"/>
</dbReference>
<feature type="chain" id="PRO_5046013715" evidence="3">
    <location>
        <begin position="36"/>
        <end position="614"/>
    </location>
</feature>
<evidence type="ECO:0000313" key="6">
    <source>
        <dbReference type="Proteomes" id="UP001157914"/>
    </source>
</evidence>
<proteinExistence type="inferred from homology"/>
<evidence type="ECO:0000313" key="5">
    <source>
        <dbReference type="EMBL" id="SMP30751.1"/>
    </source>
</evidence>
<dbReference type="Proteomes" id="UP001157914">
    <property type="component" value="Unassembled WGS sequence"/>
</dbReference>
<comment type="similarity">
    <text evidence="1">Belongs to the VHL family.</text>
</comment>
<dbReference type="InterPro" id="IPR022772">
    <property type="entry name" value="VHL_tumour_suppress_b/a_dom"/>
</dbReference>
<evidence type="ECO:0000256" key="1">
    <source>
        <dbReference type="ARBA" id="ARBA00010057"/>
    </source>
</evidence>
<dbReference type="InterPro" id="IPR037140">
    <property type="entry name" value="VHL_beta_dom_sf"/>
</dbReference>
<dbReference type="Gene3D" id="2.60.40.780">
    <property type="entry name" value="von Hippel-Lindau disease tumour suppressor, beta domain"/>
    <property type="match status" value="1"/>
</dbReference>